<dbReference type="InterPro" id="IPR053967">
    <property type="entry name" value="LlgE_F_G-like_D1"/>
</dbReference>
<dbReference type="InterPro" id="IPR037058">
    <property type="entry name" value="Falgellar_hook_FlgE_sf"/>
</dbReference>
<evidence type="ECO:0000256" key="5">
    <source>
        <dbReference type="RuleBase" id="RU362116"/>
    </source>
</evidence>
<dbReference type="InterPro" id="IPR037925">
    <property type="entry name" value="FlgE/F/G-like"/>
</dbReference>
<keyword evidence="10" id="KW-0969">Cilium</keyword>
<comment type="caution">
    <text evidence="10">The sequence shown here is derived from an EMBL/GenBank/DDBJ whole genome shotgun (WGS) entry which is preliminary data.</text>
</comment>
<evidence type="ECO:0000313" key="10">
    <source>
        <dbReference type="EMBL" id="OWK28337.1"/>
    </source>
</evidence>
<evidence type="ECO:0000259" key="8">
    <source>
        <dbReference type="Pfam" id="PF07559"/>
    </source>
</evidence>
<dbReference type="Proteomes" id="UP000197783">
    <property type="component" value="Unassembled WGS sequence"/>
</dbReference>
<dbReference type="InterPro" id="IPR011491">
    <property type="entry name" value="FlgE_D2"/>
</dbReference>
<feature type="domain" description="Flagellar basal-body/hook protein C-terminal" evidence="7">
    <location>
        <begin position="387"/>
        <end position="431"/>
    </location>
</feature>
<evidence type="ECO:0000256" key="1">
    <source>
        <dbReference type="ARBA" id="ARBA00004117"/>
    </source>
</evidence>
<organism evidence="10 11">
    <name type="scientific">Sphingomonas mucosissima</name>
    <dbReference type="NCBI Taxonomy" id="370959"/>
    <lineage>
        <taxon>Bacteria</taxon>
        <taxon>Pseudomonadati</taxon>
        <taxon>Pseudomonadota</taxon>
        <taxon>Alphaproteobacteria</taxon>
        <taxon>Sphingomonadales</taxon>
        <taxon>Sphingomonadaceae</taxon>
        <taxon>Sphingomonas</taxon>
    </lineage>
</organism>
<comment type="similarity">
    <text evidence="2 5">Belongs to the flagella basal body rod proteins family.</text>
</comment>
<evidence type="ECO:0000259" key="9">
    <source>
        <dbReference type="Pfam" id="PF22692"/>
    </source>
</evidence>
<feature type="domain" description="Flagellar basal body rod protein N-terminal" evidence="6">
    <location>
        <begin position="7"/>
        <end position="37"/>
    </location>
</feature>
<dbReference type="Pfam" id="PF00460">
    <property type="entry name" value="Flg_bb_rod"/>
    <property type="match status" value="1"/>
</dbReference>
<dbReference type="InterPro" id="IPR020013">
    <property type="entry name" value="Flagellar_FlgE/F/G"/>
</dbReference>
<dbReference type="Pfam" id="PF22692">
    <property type="entry name" value="LlgE_F_G_D1"/>
    <property type="match status" value="1"/>
</dbReference>
<keyword evidence="4 5" id="KW-0975">Bacterial flagellum</keyword>
<reference evidence="10 11" key="1">
    <citation type="submission" date="2017-03" db="EMBL/GenBank/DDBJ databases">
        <title>Genome sequence of Sphingomonas mucosissima DSM 17494.</title>
        <authorList>
            <person name="Poehlein A."/>
            <person name="Wuebbeler J.H."/>
            <person name="Steinbuechel A."/>
            <person name="Daniel R."/>
        </authorList>
    </citation>
    <scope>NUCLEOTIDE SEQUENCE [LARGE SCALE GENOMIC DNA]</scope>
    <source>
        <strain evidence="10 11">DSM 17494</strain>
    </source>
</reference>
<comment type="subcellular location">
    <subcellularLocation>
        <location evidence="1 5">Bacterial flagellum basal body</location>
    </subcellularLocation>
</comment>
<dbReference type="NCBIfam" id="TIGR03506">
    <property type="entry name" value="FlgEFG_subfam"/>
    <property type="match status" value="1"/>
</dbReference>
<dbReference type="PANTHER" id="PTHR30435:SF1">
    <property type="entry name" value="FLAGELLAR HOOK PROTEIN FLGE"/>
    <property type="match status" value="1"/>
</dbReference>
<evidence type="ECO:0000313" key="11">
    <source>
        <dbReference type="Proteomes" id="UP000197783"/>
    </source>
</evidence>
<protein>
    <recommendedName>
        <fullName evidence="3 5">Flagellar hook protein FlgE</fullName>
    </recommendedName>
</protein>
<dbReference type="EMBL" id="NBBJ01000006">
    <property type="protein sequence ID" value="OWK28337.1"/>
    <property type="molecule type" value="Genomic_DNA"/>
</dbReference>
<keyword evidence="10" id="KW-0282">Flagellum</keyword>
<dbReference type="AlphaFoldDB" id="A0A245ZF21"/>
<dbReference type="Pfam" id="PF06429">
    <property type="entry name" value="Flg_bbr_C"/>
    <property type="match status" value="1"/>
</dbReference>
<dbReference type="PANTHER" id="PTHR30435">
    <property type="entry name" value="FLAGELLAR PROTEIN"/>
    <property type="match status" value="1"/>
</dbReference>
<evidence type="ECO:0000256" key="4">
    <source>
        <dbReference type="ARBA" id="ARBA00023143"/>
    </source>
</evidence>
<accession>A0A245ZF21</accession>
<evidence type="ECO:0000259" key="7">
    <source>
        <dbReference type="Pfam" id="PF06429"/>
    </source>
</evidence>
<feature type="domain" description="Flagellar hook protein FlgE D2" evidence="8">
    <location>
        <begin position="193"/>
        <end position="312"/>
    </location>
</feature>
<proteinExistence type="inferred from homology"/>
<gene>
    <name evidence="10" type="primary">flgE_2</name>
    <name evidence="10" type="ORF">SPMU_31930</name>
</gene>
<evidence type="ECO:0000256" key="3">
    <source>
        <dbReference type="ARBA" id="ARBA00019015"/>
    </source>
</evidence>
<dbReference type="GO" id="GO:0005829">
    <property type="term" value="C:cytosol"/>
    <property type="evidence" value="ECO:0007669"/>
    <property type="project" value="TreeGrafter"/>
</dbReference>
<name>A0A245ZF21_9SPHN</name>
<evidence type="ECO:0000259" key="6">
    <source>
        <dbReference type="Pfam" id="PF00460"/>
    </source>
</evidence>
<sequence>MSLYSALYSGVSGLSAEASAMAGVADNITNINTIGYKAVETQFRTLVTDGRSRSNYSAGGVSAAPQALISKQGLLQASSSNTDLAIEGGGFFVTRSGIGENSATAFTRAGSFKPDEAGFLRNTSGYYLQGWRLDASGGYTNTGNLNALEPVRLSELTGTATPTTRIQMRANLSSAQETFGGAYTPGNIAAGSTASHFSRSVDVSDAQGGSHRVTLGFIKTGPNEWQAEAYSDPASAVTAPGGLLASGTVRFNPDGSLDRAGSSPALFNAITPTWTNNAGSVPISLELGTDGGLNGLTQFGSESALITSAVDGGLLGNIASIDITATGKVSAIFEDGTARAVFQLPLATFPNPDGLTRLPGNGYAVSNASGNFAINPPGTFGSGNISAGALEASNVDLAAEFTNMIRFQRAYSASSKIITTVDDMLQEVSNLKR</sequence>
<dbReference type="GO" id="GO:0009424">
    <property type="term" value="C:bacterial-type flagellum hook"/>
    <property type="evidence" value="ECO:0007669"/>
    <property type="project" value="TreeGrafter"/>
</dbReference>
<dbReference type="GO" id="GO:0071978">
    <property type="term" value="P:bacterial-type flagellum-dependent swarming motility"/>
    <property type="evidence" value="ECO:0007669"/>
    <property type="project" value="TreeGrafter"/>
</dbReference>
<dbReference type="SUPFAM" id="SSF117143">
    <property type="entry name" value="Flagellar hook protein flgE"/>
    <property type="match status" value="1"/>
</dbReference>
<dbReference type="RefSeq" id="WP_281250996.1">
    <property type="nucleotide sequence ID" value="NZ_NBBJ01000006.1"/>
</dbReference>
<feature type="domain" description="Flagellar hook protein FlgE/F/G-like D1" evidence="9">
    <location>
        <begin position="85"/>
        <end position="130"/>
    </location>
</feature>
<dbReference type="InterPro" id="IPR001444">
    <property type="entry name" value="Flag_bb_rod_N"/>
</dbReference>
<evidence type="ECO:0000256" key="2">
    <source>
        <dbReference type="ARBA" id="ARBA00009677"/>
    </source>
</evidence>
<dbReference type="GO" id="GO:0009425">
    <property type="term" value="C:bacterial-type flagellum basal body"/>
    <property type="evidence" value="ECO:0007669"/>
    <property type="project" value="UniProtKB-SubCell"/>
</dbReference>
<keyword evidence="11" id="KW-1185">Reference proteome</keyword>
<keyword evidence="10" id="KW-0966">Cell projection</keyword>
<dbReference type="InterPro" id="IPR010930">
    <property type="entry name" value="Flg_bb/hook_C_dom"/>
</dbReference>
<dbReference type="Gene3D" id="2.60.98.20">
    <property type="entry name" value="Flagellar hook protein FlgE"/>
    <property type="match status" value="1"/>
</dbReference>
<comment type="function">
    <text evidence="5">A flexible structure which links the flagellar filament to the drive apparatus in the basal body.</text>
</comment>
<dbReference type="Pfam" id="PF07559">
    <property type="entry name" value="FlgE_D2"/>
    <property type="match status" value="1"/>
</dbReference>